<comment type="caution">
    <text evidence="2">The sequence shown here is derived from an EMBL/GenBank/DDBJ whole genome shotgun (WGS) entry which is preliminary data.</text>
</comment>
<dbReference type="AlphaFoldDB" id="A0AB34FVG1"/>
<proteinExistence type="predicted"/>
<feature type="transmembrane region" description="Helical" evidence="1">
    <location>
        <begin position="53"/>
        <end position="74"/>
    </location>
</feature>
<evidence type="ECO:0000313" key="2">
    <source>
        <dbReference type="EMBL" id="KAJ6442925.1"/>
    </source>
</evidence>
<evidence type="ECO:0000313" key="3">
    <source>
        <dbReference type="Proteomes" id="UP001163105"/>
    </source>
</evidence>
<dbReference type="EMBL" id="JAQHRD010000003">
    <property type="protein sequence ID" value="KAJ6442925.1"/>
    <property type="molecule type" value="Genomic_DNA"/>
</dbReference>
<keyword evidence="1" id="KW-1133">Transmembrane helix</keyword>
<reference evidence="2" key="1">
    <citation type="submission" date="2023-01" db="EMBL/GenBank/DDBJ databases">
        <title>The growth and conidiation of Purpureocillium lavendulum are regulated by nitrogen source and histone H3K14 acetylation.</title>
        <authorList>
            <person name="Tang P."/>
            <person name="Han J."/>
            <person name="Zhang C."/>
            <person name="Tang P."/>
            <person name="Qi F."/>
            <person name="Zhang K."/>
            <person name="Liang L."/>
        </authorList>
    </citation>
    <scope>NUCLEOTIDE SEQUENCE</scope>
    <source>
        <strain evidence="2">YMF1.00683</strain>
    </source>
</reference>
<organism evidence="2 3">
    <name type="scientific">Purpureocillium lavendulum</name>
    <dbReference type="NCBI Taxonomy" id="1247861"/>
    <lineage>
        <taxon>Eukaryota</taxon>
        <taxon>Fungi</taxon>
        <taxon>Dikarya</taxon>
        <taxon>Ascomycota</taxon>
        <taxon>Pezizomycotina</taxon>
        <taxon>Sordariomycetes</taxon>
        <taxon>Hypocreomycetidae</taxon>
        <taxon>Hypocreales</taxon>
        <taxon>Ophiocordycipitaceae</taxon>
        <taxon>Purpureocillium</taxon>
    </lineage>
</organism>
<feature type="transmembrane region" description="Helical" evidence="1">
    <location>
        <begin position="115"/>
        <end position="138"/>
    </location>
</feature>
<accession>A0AB34FVG1</accession>
<keyword evidence="1" id="KW-0472">Membrane</keyword>
<feature type="transmembrane region" description="Helical" evidence="1">
    <location>
        <begin position="147"/>
        <end position="166"/>
    </location>
</feature>
<keyword evidence="1" id="KW-0812">Transmembrane</keyword>
<protein>
    <submittedName>
        <fullName evidence="2">Uncharacterized protein</fullName>
    </submittedName>
</protein>
<name>A0AB34FVG1_9HYPO</name>
<feature type="transmembrane region" description="Helical" evidence="1">
    <location>
        <begin position="207"/>
        <end position="230"/>
    </location>
</feature>
<gene>
    <name evidence="2" type="ORF">O9K51_04103</name>
</gene>
<keyword evidence="3" id="KW-1185">Reference proteome</keyword>
<sequence>MWSSRRRKRQALSGLEESAFSGCVAEKPPSVLLGKNKTYRLMPRDWPHRHRRFNSWIMVPELAVLIVLLVIFGISQPNLYRTDMWQIGFDNKLNSNPNMILYAYANHRPLPKVPLIWSLTLTNFNVAISVVSLFFLLAKLIANIMKLYYPVIAVFVNVALIALYSVSVYGQVGPDYADSRYPAPAAWYFRKGCGLAKPYGKYRSCQIAQSSLGVTVVMLVIYLLNLGFALHASWPNKDNDIVEDDEDQASATSDYKERGNWEMYGMKSPASTYASPFTPRTQAFHTLDRQLPLRNHLRNLVFADAVLGSLASEATLLDTSEWRCGVGDDARVDADHADLESFGDTVHPLQVAGEEVARQADLGGVSHIDDLLLGLEGEERRNGAERLLGGNGHLGGSVANDGRLVEVGAQVGHPLATNYELAALALGVLDVGLHLGHGAVVDERAVGDAVGEAVTDLEALDLLCEPAHKLVVDTSLDVDTVGADTCLARGAELGSDGAGNGEINVGVVEHDKGRVAAELHRQLLEGARGLLHEKLANTGRAGEGNLLDNGIGGERLADCGGVGQSCDDVDDAFGNAGAVGELGES</sequence>
<evidence type="ECO:0000256" key="1">
    <source>
        <dbReference type="SAM" id="Phobius"/>
    </source>
</evidence>
<dbReference type="Proteomes" id="UP001163105">
    <property type="component" value="Unassembled WGS sequence"/>
</dbReference>